<keyword evidence="3 7" id="KW-0540">Nuclease</keyword>
<keyword evidence="6 7" id="KW-0694">RNA-binding</keyword>
<dbReference type="InterPro" id="IPR004476">
    <property type="entry name" value="RNase_II/RNase_R"/>
</dbReference>
<name>A0A8G2CJ26_ACIRU</name>
<evidence type="ECO:0000256" key="8">
    <source>
        <dbReference type="SAM" id="MobiDB-lite"/>
    </source>
</evidence>
<organism evidence="10 11">
    <name type="scientific">Acidiphilium rubrum</name>
    <dbReference type="NCBI Taxonomy" id="526"/>
    <lineage>
        <taxon>Bacteria</taxon>
        <taxon>Pseudomonadati</taxon>
        <taxon>Pseudomonadota</taxon>
        <taxon>Alphaproteobacteria</taxon>
        <taxon>Acetobacterales</taxon>
        <taxon>Acidocellaceae</taxon>
        <taxon>Acidiphilium</taxon>
    </lineage>
</organism>
<protein>
    <recommendedName>
        <fullName evidence="7">Ribonuclease R</fullName>
        <shortName evidence="7">RNase R</shortName>
        <ecNumber evidence="7">3.1.13.1</ecNumber>
    </recommendedName>
</protein>
<dbReference type="OrthoDB" id="9764149at2"/>
<dbReference type="PROSITE" id="PS01175">
    <property type="entry name" value="RIBONUCLEASE_II"/>
    <property type="match status" value="1"/>
</dbReference>
<dbReference type="InterPro" id="IPR050180">
    <property type="entry name" value="RNR_Ribonuclease"/>
</dbReference>
<dbReference type="HAMAP" id="MF_01895">
    <property type="entry name" value="RNase_R"/>
    <property type="match status" value="1"/>
</dbReference>
<comment type="catalytic activity">
    <reaction evidence="1 7">
        <text>Exonucleolytic cleavage in the 3'- to 5'-direction to yield nucleoside 5'-phosphates.</text>
        <dbReference type="EC" id="3.1.13.1"/>
    </reaction>
</comment>
<dbReference type="EC" id="3.1.13.1" evidence="7"/>
<dbReference type="SMART" id="SM00316">
    <property type="entry name" value="S1"/>
    <property type="match status" value="1"/>
</dbReference>
<reference evidence="10 11" key="1">
    <citation type="submission" date="2017-01" db="EMBL/GenBank/DDBJ databases">
        <authorList>
            <person name="Varghese N."/>
            <person name="Submissions S."/>
        </authorList>
    </citation>
    <scope>NUCLEOTIDE SEQUENCE [LARGE SCALE GENOMIC DNA]</scope>
    <source>
        <strain evidence="10 11">ATCC 35905</strain>
    </source>
</reference>
<dbReference type="NCBIfam" id="TIGR02063">
    <property type="entry name" value="RNase_R"/>
    <property type="match status" value="1"/>
</dbReference>
<feature type="region of interest" description="Disordered" evidence="8">
    <location>
        <begin position="716"/>
        <end position="768"/>
    </location>
</feature>
<comment type="similarity">
    <text evidence="7">Belongs to the RNR ribonuclease family. RNase R subfamily.</text>
</comment>
<evidence type="ECO:0000256" key="3">
    <source>
        <dbReference type="ARBA" id="ARBA00022722"/>
    </source>
</evidence>
<accession>A0A8G2CJ26</accession>
<proteinExistence type="inferred from homology"/>
<dbReference type="SUPFAM" id="SSF50249">
    <property type="entry name" value="Nucleic acid-binding proteins"/>
    <property type="match status" value="2"/>
</dbReference>
<evidence type="ECO:0000256" key="5">
    <source>
        <dbReference type="ARBA" id="ARBA00022839"/>
    </source>
</evidence>
<evidence type="ECO:0000256" key="6">
    <source>
        <dbReference type="ARBA" id="ARBA00022884"/>
    </source>
</evidence>
<dbReference type="Gene3D" id="2.40.50.140">
    <property type="entry name" value="Nucleic acid-binding proteins"/>
    <property type="match status" value="1"/>
</dbReference>
<dbReference type="GO" id="GO:0008859">
    <property type="term" value="F:exoribonuclease II activity"/>
    <property type="evidence" value="ECO:0007669"/>
    <property type="project" value="UniProtKB-UniRule"/>
</dbReference>
<dbReference type="EMBL" id="FTNE01000004">
    <property type="protein sequence ID" value="SIQ40910.1"/>
    <property type="molecule type" value="Genomic_DNA"/>
</dbReference>
<keyword evidence="5 7" id="KW-0269">Exonuclease</keyword>
<dbReference type="SMART" id="SM00955">
    <property type="entry name" value="RNB"/>
    <property type="match status" value="1"/>
</dbReference>
<dbReference type="InterPro" id="IPR022966">
    <property type="entry name" value="RNase_II/R_CS"/>
</dbReference>
<gene>
    <name evidence="7" type="primary">rnr</name>
    <name evidence="10" type="ORF">SAMN05421828_104143</name>
</gene>
<dbReference type="Pfam" id="PF17876">
    <property type="entry name" value="CSD2"/>
    <property type="match status" value="1"/>
</dbReference>
<evidence type="ECO:0000259" key="9">
    <source>
        <dbReference type="PROSITE" id="PS50126"/>
    </source>
</evidence>
<feature type="domain" description="S1 motif" evidence="9">
    <location>
        <begin position="636"/>
        <end position="717"/>
    </location>
</feature>
<evidence type="ECO:0000256" key="7">
    <source>
        <dbReference type="HAMAP-Rule" id="MF_01895"/>
    </source>
</evidence>
<dbReference type="CDD" id="cd04471">
    <property type="entry name" value="S1_RNase_R"/>
    <property type="match status" value="1"/>
</dbReference>
<keyword evidence="2 7" id="KW-0963">Cytoplasm</keyword>
<feature type="compositionally biased region" description="Basic and acidic residues" evidence="8">
    <location>
        <begin position="720"/>
        <end position="741"/>
    </location>
</feature>
<dbReference type="GO" id="GO:0006402">
    <property type="term" value="P:mRNA catabolic process"/>
    <property type="evidence" value="ECO:0007669"/>
    <property type="project" value="TreeGrafter"/>
</dbReference>
<dbReference type="RefSeq" id="WP_029310536.1">
    <property type="nucleotide sequence ID" value="NZ_FTNE01000004.1"/>
</dbReference>
<dbReference type="InterPro" id="IPR003029">
    <property type="entry name" value="S1_domain"/>
</dbReference>
<dbReference type="PANTHER" id="PTHR23355">
    <property type="entry name" value="RIBONUCLEASE"/>
    <property type="match status" value="1"/>
</dbReference>
<dbReference type="InterPro" id="IPR040476">
    <property type="entry name" value="CSD2"/>
</dbReference>
<dbReference type="AlphaFoldDB" id="A0A8G2CJ26"/>
<dbReference type="GO" id="GO:0003723">
    <property type="term" value="F:RNA binding"/>
    <property type="evidence" value="ECO:0007669"/>
    <property type="project" value="UniProtKB-UniRule"/>
</dbReference>
<evidence type="ECO:0000256" key="2">
    <source>
        <dbReference type="ARBA" id="ARBA00022490"/>
    </source>
</evidence>
<dbReference type="InterPro" id="IPR012340">
    <property type="entry name" value="NA-bd_OB-fold"/>
</dbReference>
<dbReference type="InterPro" id="IPR011805">
    <property type="entry name" value="RNase_R"/>
</dbReference>
<keyword evidence="11" id="KW-1185">Reference proteome</keyword>
<evidence type="ECO:0000256" key="1">
    <source>
        <dbReference type="ARBA" id="ARBA00001849"/>
    </source>
</evidence>
<comment type="subcellular location">
    <subcellularLocation>
        <location evidence="7">Cytoplasm</location>
    </subcellularLocation>
</comment>
<evidence type="ECO:0000256" key="4">
    <source>
        <dbReference type="ARBA" id="ARBA00022801"/>
    </source>
</evidence>
<evidence type="ECO:0000313" key="10">
    <source>
        <dbReference type="EMBL" id="SIQ40910.1"/>
    </source>
</evidence>
<dbReference type="Pfam" id="PF00575">
    <property type="entry name" value="S1"/>
    <property type="match status" value="1"/>
</dbReference>
<dbReference type="Pfam" id="PF00773">
    <property type="entry name" value="RNB"/>
    <property type="match status" value="1"/>
</dbReference>
<sequence>MTRKPAKPGPGKPEPGLPSAAVLRQFLSEAGTRLGKSDIARAFGLTPEQKPALRGLLRELERDGALVRAGGKQVREAEVLPERCVVEITGTDRDGDPLARPVGWDQKGRPPIIFMQPEQRGQPALAPGARVLARVRRIDGDRYEGRTLKRLDDEPATIIGVFRAAKPNETQGGWIEPVERKSRSEWMVPVGETNGAAGGDVVRATPLPAFGHGAKPARIIEHLGKMGDARSISLIAIASLGIPVDFPQAALDEAEAARATRLGKRTDLRRVPLITIDGADARDFDDAVFAEPAGSGFRLIVAIADVAHYVRPGKALDREARVRGNSVYFPDRVVPMLPEALSNGWCSLRPNEDRGCLFVEMTIDAEGRKQSHRFGRGLMRSFARMTYEAVQVAHDAGSGADLPEATLDHLYAAYRALIAARQARGTLDLDLPERQITLTEDGKVASVVPRARLDSHRLIEEFMILANVSAAEELERLRQPCMYRIHAPPSPEKLDALRALLATFDISLKQSDQLIPRDLDHILKLVAGTDAAPLVNETVLRSQSQAEYSPENIGHFGLALKSYAHFTSPIRRYADLLVHRALIAGLKLGTDGLSIEAGGEFPAIAQGITITERRATDAERQSTDRYLAAYLAERIGEDFAARIAGVTRFGLFVTLNETGASGFIPMALLADDFWHFDEARSTLSGKRSRVVFHLSDPVMVRLREAKPVTGGLLFSMIEGGRPRGDRPEGGRFSGKGDRAPGREGGNNPRRKGSKSPGRAPKSGKRKQR</sequence>
<evidence type="ECO:0000313" key="11">
    <source>
        <dbReference type="Proteomes" id="UP000186308"/>
    </source>
</evidence>
<dbReference type="Proteomes" id="UP000186308">
    <property type="component" value="Unassembled WGS sequence"/>
</dbReference>
<dbReference type="GO" id="GO:0005829">
    <property type="term" value="C:cytosol"/>
    <property type="evidence" value="ECO:0007669"/>
    <property type="project" value="TreeGrafter"/>
</dbReference>
<dbReference type="PANTHER" id="PTHR23355:SF9">
    <property type="entry name" value="DIS3-LIKE EXONUCLEASE 2"/>
    <property type="match status" value="1"/>
</dbReference>
<comment type="caution">
    <text evidence="10">The sequence shown here is derived from an EMBL/GenBank/DDBJ whole genome shotgun (WGS) entry which is preliminary data.</text>
</comment>
<dbReference type="InterPro" id="IPR001900">
    <property type="entry name" value="RNase_II/R"/>
</dbReference>
<dbReference type="NCBIfam" id="TIGR00358">
    <property type="entry name" value="3_prime_RNase"/>
    <property type="match status" value="1"/>
</dbReference>
<keyword evidence="4 7" id="KW-0378">Hydrolase</keyword>
<comment type="function">
    <text evidence="7">3'-5' exoribonuclease that releases 5'-nucleoside monophosphates and is involved in maturation of structured RNAs.</text>
</comment>
<dbReference type="PROSITE" id="PS50126">
    <property type="entry name" value="S1"/>
    <property type="match status" value="1"/>
</dbReference>